<name>A0A1X0JHY5_9MYCO</name>
<reference evidence="2 3" key="1">
    <citation type="submission" date="2017-02" db="EMBL/GenBank/DDBJ databases">
        <title>The new phylogeny of genus Mycobacterium.</title>
        <authorList>
            <person name="Tortoli E."/>
            <person name="Trovato A."/>
            <person name="Cirillo D.M."/>
        </authorList>
    </citation>
    <scope>NUCLEOTIDE SEQUENCE [LARGE SCALE GENOMIC DNA]</scope>
    <source>
        <strain evidence="2 3">DSM 44338</strain>
    </source>
</reference>
<dbReference type="AlphaFoldDB" id="A0A1X0JHY5"/>
<sequence>MRLKAKTLVASGGLLLSMAAGAGTASAQDLGPLLNTTCTYPQVIGALSAQNPAAAGQLTASPSTVAIVQQYLVSPPTERQKMLSRLQTLPGAAQYVGLLLGVAGTCNSF</sequence>
<evidence type="ECO:0000313" key="3">
    <source>
        <dbReference type="Proteomes" id="UP000192411"/>
    </source>
</evidence>
<dbReference type="OrthoDB" id="4563701at2"/>
<organism evidence="2 3">
    <name type="scientific">Mycolicibacterium tusciae</name>
    <dbReference type="NCBI Taxonomy" id="75922"/>
    <lineage>
        <taxon>Bacteria</taxon>
        <taxon>Bacillati</taxon>
        <taxon>Actinomycetota</taxon>
        <taxon>Actinomycetes</taxon>
        <taxon>Mycobacteriales</taxon>
        <taxon>Mycobacteriaceae</taxon>
        <taxon>Mycolicibacterium</taxon>
    </lineage>
</organism>
<keyword evidence="3" id="KW-1185">Reference proteome</keyword>
<dbReference type="Proteomes" id="UP000192411">
    <property type="component" value="Unassembled WGS sequence"/>
</dbReference>
<gene>
    <name evidence="2" type="ORF">BST47_22980</name>
</gene>
<dbReference type="InterPro" id="IPR032407">
    <property type="entry name" value="MHB"/>
</dbReference>
<dbReference type="RefSeq" id="WP_083127984.1">
    <property type="nucleotide sequence ID" value="NZ_MVIM01000015.1"/>
</dbReference>
<dbReference type="GO" id="GO:0020037">
    <property type="term" value="F:heme binding"/>
    <property type="evidence" value="ECO:0007669"/>
    <property type="project" value="InterPro"/>
</dbReference>
<dbReference type="EMBL" id="MVIM01000015">
    <property type="protein sequence ID" value="ORB62513.1"/>
    <property type="molecule type" value="Genomic_DNA"/>
</dbReference>
<keyword evidence="1" id="KW-0732">Signal</keyword>
<dbReference type="NCBIfam" id="TIGR04529">
    <property type="entry name" value="MTB_hemophore"/>
    <property type="match status" value="1"/>
</dbReference>
<feature type="signal peptide" evidence="1">
    <location>
        <begin position="1"/>
        <end position="22"/>
    </location>
</feature>
<dbReference type="InterPro" id="IPR016572">
    <property type="entry name" value="UCP010611"/>
</dbReference>
<evidence type="ECO:0000256" key="1">
    <source>
        <dbReference type="SAM" id="SignalP"/>
    </source>
</evidence>
<dbReference type="PIRSF" id="PIRSF010611">
    <property type="entry name" value="UCP010611"/>
    <property type="match status" value="1"/>
</dbReference>
<protein>
    <submittedName>
        <fullName evidence="2">Hemophore-related protein</fullName>
    </submittedName>
</protein>
<comment type="caution">
    <text evidence="2">The sequence shown here is derived from an EMBL/GenBank/DDBJ whole genome shotgun (WGS) entry which is preliminary data.</text>
</comment>
<feature type="chain" id="PRO_5038858875" evidence="1">
    <location>
        <begin position="23"/>
        <end position="109"/>
    </location>
</feature>
<proteinExistence type="predicted"/>
<evidence type="ECO:0000313" key="2">
    <source>
        <dbReference type="EMBL" id="ORB62513.1"/>
    </source>
</evidence>
<accession>A0A1X0JHY5</accession>